<evidence type="ECO:0000313" key="5">
    <source>
        <dbReference type="EMBL" id="VAI46682.1"/>
    </source>
</evidence>
<feature type="repeat" description="ANK" evidence="3">
    <location>
        <begin position="225"/>
        <end position="257"/>
    </location>
</feature>
<protein>
    <submittedName>
        <fullName evidence="5">Uncharacterized protein</fullName>
    </submittedName>
</protein>
<dbReference type="PANTHER" id="PTHR24186:SF38">
    <property type="entry name" value="ANKYRIN REPEAT FAMILY PROTEIN"/>
    <property type="match status" value="1"/>
</dbReference>
<dbReference type="SMART" id="SM00248">
    <property type="entry name" value="ANK"/>
    <property type="match status" value="8"/>
</dbReference>
<dbReference type="PANTHER" id="PTHR24186">
    <property type="entry name" value="PROTEIN PHOSPHATASE 1 REGULATORY SUBUNIT"/>
    <property type="match status" value="1"/>
</dbReference>
<gene>
    <name evidence="5" type="ORF">TRITD_6Av1G133600</name>
</gene>
<dbReference type="PROSITE" id="PS50297">
    <property type="entry name" value="ANK_REP_REGION"/>
    <property type="match status" value="2"/>
</dbReference>
<dbReference type="Proteomes" id="UP000324705">
    <property type="component" value="Chromosome 6A"/>
</dbReference>
<dbReference type="AlphaFoldDB" id="A0A9R0Y0V3"/>
<dbReference type="Pfam" id="PF12796">
    <property type="entry name" value="Ank_2"/>
    <property type="match status" value="1"/>
</dbReference>
<feature type="compositionally biased region" description="Basic and acidic residues" evidence="4">
    <location>
        <begin position="477"/>
        <end position="498"/>
    </location>
</feature>
<feature type="compositionally biased region" description="Basic residues" evidence="4">
    <location>
        <begin position="503"/>
        <end position="514"/>
    </location>
</feature>
<evidence type="ECO:0000256" key="3">
    <source>
        <dbReference type="PROSITE-ProRule" id="PRU00023"/>
    </source>
</evidence>
<dbReference type="PROSITE" id="PS50088">
    <property type="entry name" value="ANK_REPEAT"/>
    <property type="match status" value="2"/>
</dbReference>
<dbReference type="Gene3D" id="1.25.40.20">
    <property type="entry name" value="Ankyrin repeat-containing domain"/>
    <property type="match status" value="1"/>
</dbReference>
<feature type="region of interest" description="Disordered" evidence="4">
    <location>
        <begin position="453"/>
        <end position="524"/>
    </location>
</feature>
<sequence length="666" mass="72157">MDRSCYFPLRWESTGDQWWYASPIDCAAADGHYDIVRQLLHLDPNLLIKLTSLRRIRRLEALWDDDARFVHAPRHRASVARGLLLECECKHGAENTLLRAGYGGWLLYTAASAGDAGFVQELLDRDPLLVFGEGEYGVTDMFYAAARGGNADLFRMLLDHAMSPRCSTYGRDGDSTGAGAGDRASVFRLEMMSRAVHAAARGGSVRMLKELIDGRSDVSAYLDIRGSTVLHAAAGRGQLEVVTYLMASFDMINSTDNQGNTALHVAAYRGHLPVVNALVAASPSAISAVNNAGDTFLHSAIAGFRTPGFRRLDRQLELTKHLIRERAADIRKIINLRNDTGLTALHMAVIGCVHPDLVELLMTTPSIDLNVEDADGTTPLALLKEQLRSTTSERLIKQIVSAGGVLSSSVLRSRSAVVSQIKMRGGIAISPGTMFKISDAEILLHSGIAATESRRASSCSSDGKCDPVHADANGEGDENHGSSEKRLSSAGRAKDRLKMMLRWPRHREKMSRTPRKSEDGGPLDTIKKLNSHVADTPTPLRQAFTKTTALNNKRTLAVKSSAPSSASKKKLKDICFEEEESTTVTPPFGKLKDIILDNDDGADDPSCSNSSFADEGVVGVAARRNHGCGNGRLINICFGAQGLTVEDSASGQPTSKMFKQQCLRVS</sequence>
<evidence type="ECO:0000256" key="4">
    <source>
        <dbReference type="SAM" id="MobiDB-lite"/>
    </source>
</evidence>
<proteinExistence type="predicted"/>
<feature type="repeat" description="ANK" evidence="3">
    <location>
        <begin position="258"/>
        <end position="279"/>
    </location>
</feature>
<accession>A0A9R0Y0V3</accession>
<dbReference type="GO" id="GO:0005886">
    <property type="term" value="C:plasma membrane"/>
    <property type="evidence" value="ECO:0007669"/>
    <property type="project" value="TreeGrafter"/>
</dbReference>
<dbReference type="EMBL" id="LT934121">
    <property type="protein sequence ID" value="VAI46682.1"/>
    <property type="molecule type" value="Genomic_DNA"/>
</dbReference>
<dbReference type="Gramene" id="TRITD6Av1G133600.1">
    <property type="protein sequence ID" value="TRITD6Av1G133600.1"/>
    <property type="gene ID" value="TRITD6Av1G133600"/>
</dbReference>
<organism evidence="5 6">
    <name type="scientific">Triticum turgidum subsp. durum</name>
    <name type="common">Durum wheat</name>
    <name type="synonym">Triticum durum</name>
    <dbReference type="NCBI Taxonomy" id="4567"/>
    <lineage>
        <taxon>Eukaryota</taxon>
        <taxon>Viridiplantae</taxon>
        <taxon>Streptophyta</taxon>
        <taxon>Embryophyta</taxon>
        <taxon>Tracheophyta</taxon>
        <taxon>Spermatophyta</taxon>
        <taxon>Magnoliopsida</taxon>
        <taxon>Liliopsida</taxon>
        <taxon>Poales</taxon>
        <taxon>Poaceae</taxon>
        <taxon>BOP clade</taxon>
        <taxon>Pooideae</taxon>
        <taxon>Triticodae</taxon>
        <taxon>Triticeae</taxon>
        <taxon>Triticinae</taxon>
        <taxon>Triticum</taxon>
    </lineage>
</organism>
<dbReference type="SUPFAM" id="SSF48403">
    <property type="entry name" value="Ankyrin repeat"/>
    <property type="match status" value="1"/>
</dbReference>
<dbReference type="OMA" id="EVVTYLM"/>
<evidence type="ECO:0000256" key="1">
    <source>
        <dbReference type="ARBA" id="ARBA00022737"/>
    </source>
</evidence>
<dbReference type="InterPro" id="IPR036770">
    <property type="entry name" value="Ankyrin_rpt-contain_sf"/>
</dbReference>
<dbReference type="InterPro" id="IPR002110">
    <property type="entry name" value="Ankyrin_rpt"/>
</dbReference>
<name>A0A9R0Y0V3_TRITD</name>
<keyword evidence="6" id="KW-1185">Reference proteome</keyword>
<evidence type="ECO:0000256" key="2">
    <source>
        <dbReference type="ARBA" id="ARBA00023043"/>
    </source>
</evidence>
<keyword evidence="2 3" id="KW-0040">ANK repeat</keyword>
<evidence type="ECO:0000313" key="6">
    <source>
        <dbReference type="Proteomes" id="UP000324705"/>
    </source>
</evidence>
<keyword evidence="1" id="KW-0677">Repeat</keyword>
<reference evidence="5 6" key="1">
    <citation type="submission" date="2017-09" db="EMBL/GenBank/DDBJ databases">
        <authorList>
            <consortium name="International Durum Wheat Genome Sequencing Consortium (IDWGSC)"/>
            <person name="Milanesi L."/>
        </authorList>
    </citation>
    <scope>NUCLEOTIDE SEQUENCE [LARGE SCALE GENOMIC DNA]</scope>
    <source>
        <strain evidence="6">cv. Svevo</strain>
    </source>
</reference>